<organism evidence="2 3">
    <name type="scientific">Neobacillus niacini</name>
    <dbReference type="NCBI Taxonomy" id="86668"/>
    <lineage>
        <taxon>Bacteria</taxon>
        <taxon>Bacillati</taxon>
        <taxon>Bacillota</taxon>
        <taxon>Bacilli</taxon>
        <taxon>Bacillales</taxon>
        <taxon>Bacillaceae</taxon>
        <taxon>Neobacillus</taxon>
    </lineage>
</organism>
<sequence length="80" mass="9010">MRKVFIYTQESCGPCTAEKLWLKDNGIEFEEKNIRENPKYLDEIVELGASATPATVVEDENGTEVVFGFNQEKLAELLGI</sequence>
<dbReference type="Proteomes" id="UP000548423">
    <property type="component" value="Unassembled WGS sequence"/>
</dbReference>
<dbReference type="Pfam" id="PF00462">
    <property type="entry name" value="Glutaredoxin"/>
    <property type="match status" value="1"/>
</dbReference>
<accession>A0A852TMW2</accession>
<dbReference type="Gene3D" id="3.40.30.10">
    <property type="entry name" value="Glutaredoxin"/>
    <property type="match status" value="1"/>
</dbReference>
<evidence type="ECO:0000313" key="2">
    <source>
        <dbReference type="EMBL" id="NYE09575.1"/>
    </source>
</evidence>
<gene>
    <name evidence="2" type="ORF">F4694_006477</name>
</gene>
<evidence type="ECO:0000259" key="1">
    <source>
        <dbReference type="Pfam" id="PF00462"/>
    </source>
</evidence>
<dbReference type="PROSITE" id="PS51354">
    <property type="entry name" value="GLUTAREDOXIN_2"/>
    <property type="match status" value="1"/>
</dbReference>
<evidence type="ECO:0000313" key="3">
    <source>
        <dbReference type="Proteomes" id="UP000548423"/>
    </source>
</evidence>
<proteinExistence type="predicted"/>
<comment type="caution">
    <text evidence="2">The sequence shown here is derived from an EMBL/GenBank/DDBJ whole genome shotgun (WGS) entry which is preliminary data.</text>
</comment>
<reference evidence="3" key="2">
    <citation type="submission" date="2020-08" db="EMBL/GenBank/DDBJ databases">
        <title>The Agave Microbiome: Exploring the role of microbial communities in plant adaptations to desert environments.</title>
        <authorList>
            <person name="Partida-Martinez L.P."/>
        </authorList>
    </citation>
    <scope>NUCLEOTIDE SEQUENCE [LARGE SCALE GENOMIC DNA]</scope>
    <source>
        <strain evidence="3">AT2.8</strain>
    </source>
</reference>
<name>A0A852TMW2_9BACI</name>
<dbReference type="InterPro" id="IPR036249">
    <property type="entry name" value="Thioredoxin-like_sf"/>
</dbReference>
<dbReference type="CDD" id="cd02976">
    <property type="entry name" value="NrdH"/>
    <property type="match status" value="1"/>
</dbReference>
<dbReference type="SUPFAM" id="SSF52833">
    <property type="entry name" value="Thioredoxin-like"/>
    <property type="match status" value="1"/>
</dbReference>
<reference evidence="3" key="1">
    <citation type="submission" date="2020-07" db="EMBL/GenBank/DDBJ databases">
        <authorList>
            <person name="Partida-Martinez L."/>
            <person name="Huntemann M."/>
            <person name="Clum A."/>
            <person name="Wang J."/>
            <person name="Palaniappan K."/>
            <person name="Ritter S."/>
            <person name="Chen I.-M."/>
            <person name="Stamatis D."/>
            <person name="Reddy T."/>
            <person name="O'Malley R."/>
            <person name="Daum C."/>
            <person name="Shapiro N."/>
            <person name="Ivanova N."/>
            <person name="Kyrpides N."/>
            <person name="Woyke T."/>
        </authorList>
    </citation>
    <scope>NUCLEOTIDE SEQUENCE [LARGE SCALE GENOMIC DNA]</scope>
    <source>
        <strain evidence="3">AT2.8</strain>
    </source>
</reference>
<dbReference type="EMBL" id="JACCBX010000024">
    <property type="protein sequence ID" value="NYE09575.1"/>
    <property type="molecule type" value="Genomic_DNA"/>
</dbReference>
<protein>
    <submittedName>
        <fullName evidence="2">Arsenate reductase-like glutaredoxin family protein</fullName>
    </submittedName>
</protein>
<feature type="domain" description="Glutaredoxin" evidence="1">
    <location>
        <begin position="4"/>
        <end position="60"/>
    </location>
</feature>
<dbReference type="InterPro" id="IPR002109">
    <property type="entry name" value="Glutaredoxin"/>
</dbReference>
<dbReference type="AlphaFoldDB" id="A0A852TMW2"/>